<dbReference type="Proteomes" id="UP000031668">
    <property type="component" value="Unassembled WGS sequence"/>
</dbReference>
<evidence type="ECO:0000313" key="2">
    <source>
        <dbReference type="Proteomes" id="UP000031668"/>
    </source>
</evidence>
<proteinExistence type="predicted"/>
<evidence type="ECO:0000313" key="1">
    <source>
        <dbReference type="EMBL" id="KII71313.1"/>
    </source>
</evidence>
<accession>A0A0C2JPM1</accession>
<dbReference type="PANTHER" id="PTHR45913">
    <property type="entry name" value="EPM2A-INTERACTING PROTEIN 1"/>
    <property type="match status" value="1"/>
</dbReference>
<organism evidence="1 2">
    <name type="scientific">Thelohanellus kitauei</name>
    <name type="common">Myxosporean</name>
    <dbReference type="NCBI Taxonomy" id="669202"/>
    <lineage>
        <taxon>Eukaryota</taxon>
        <taxon>Metazoa</taxon>
        <taxon>Cnidaria</taxon>
        <taxon>Myxozoa</taxon>
        <taxon>Myxosporea</taxon>
        <taxon>Bivalvulida</taxon>
        <taxon>Platysporina</taxon>
        <taxon>Myxobolidae</taxon>
        <taxon>Thelohanellus</taxon>
    </lineage>
</organism>
<gene>
    <name evidence="1" type="ORF">RF11_03712</name>
</gene>
<dbReference type="PANTHER" id="PTHR45913:SF5">
    <property type="entry name" value="GENERAL TRANSCRIPTION FACTOR II-I REPEAT DOMAIN-CONTAINING PROTEIN 2A-LIKE PROTEIN"/>
    <property type="match status" value="1"/>
</dbReference>
<comment type="caution">
    <text evidence="1">The sequence shown here is derived from an EMBL/GenBank/DDBJ whole genome shotgun (WGS) entry which is preliminary data.</text>
</comment>
<keyword evidence="2" id="KW-1185">Reference proteome</keyword>
<sequence length="159" mass="18669">MKGKDAEYPQLRESLWLSDLAFSLILFEQMEEFNTKHQRIGVFDHEIYQNTTTHIPTLETRALQSTSTETYTNMISALDIGFTRRDFEKETAARQLELTNLQCNITLKEKFHSESTDKFYASLNESKFINLRKMAMKLIVLLESTYIREHTFSTINNNK</sequence>
<protein>
    <recommendedName>
        <fullName evidence="3">HAT C-terminal dimerisation domain-containing protein</fullName>
    </recommendedName>
</protein>
<reference evidence="1 2" key="1">
    <citation type="journal article" date="2014" name="Genome Biol. Evol.">
        <title>The genome of the myxosporean Thelohanellus kitauei shows adaptations to nutrient acquisition within its fish host.</title>
        <authorList>
            <person name="Yang Y."/>
            <person name="Xiong J."/>
            <person name="Zhou Z."/>
            <person name="Huo F."/>
            <person name="Miao W."/>
            <person name="Ran C."/>
            <person name="Liu Y."/>
            <person name="Zhang J."/>
            <person name="Feng J."/>
            <person name="Wang M."/>
            <person name="Wang M."/>
            <person name="Wang L."/>
            <person name="Yao B."/>
        </authorList>
    </citation>
    <scope>NUCLEOTIDE SEQUENCE [LARGE SCALE GENOMIC DNA]</scope>
    <source>
        <strain evidence="1">Wuqing</strain>
    </source>
</reference>
<evidence type="ECO:0008006" key="3">
    <source>
        <dbReference type="Google" id="ProtNLM"/>
    </source>
</evidence>
<dbReference type="EMBL" id="JWZT01001801">
    <property type="protein sequence ID" value="KII71313.1"/>
    <property type="molecule type" value="Genomic_DNA"/>
</dbReference>
<dbReference type="AlphaFoldDB" id="A0A0C2JPM1"/>
<name>A0A0C2JPM1_THEKT</name>